<feature type="compositionally biased region" description="Basic and acidic residues" evidence="1">
    <location>
        <begin position="222"/>
        <end position="239"/>
    </location>
</feature>
<keyword evidence="3" id="KW-1185">Reference proteome</keyword>
<accession>A0ABR3R7I0</accession>
<dbReference type="Proteomes" id="UP001521785">
    <property type="component" value="Unassembled WGS sequence"/>
</dbReference>
<protein>
    <submittedName>
        <fullName evidence="2">Uncharacterized protein</fullName>
    </submittedName>
</protein>
<gene>
    <name evidence="2" type="ORF">SLS60_006771</name>
</gene>
<feature type="compositionally biased region" description="Polar residues" evidence="1">
    <location>
        <begin position="132"/>
        <end position="157"/>
    </location>
</feature>
<evidence type="ECO:0000313" key="3">
    <source>
        <dbReference type="Proteomes" id="UP001521785"/>
    </source>
</evidence>
<name>A0ABR3R7I0_9PLEO</name>
<evidence type="ECO:0000313" key="2">
    <source>
        <dbReference type="EMBL" id="KAL1600386.1"/>
    </source>
</evidence>
<comment type="caution">
    <text evidence="2">The sequence shown here is derived from an EMBL/GenBank/DDBJ whole genome shotgun (WGS) entry which is preliminary data.</text>
</comment>
<dbReference type="EMBL" id="JAKJXO020000009">
    <property type="protein sequence ID" value="KAL1600386.1"/>
    <property type="molecule type" value="Genomic_DNA"/>
</dbReference>
<proteinExistence type="predicted"/>
<feature type="region of interest" description="Disordered" evidence="1">
    <location>
        <begin position="219"/>
        <end position="239"/>
    </location>
</feature>
<feature type="region of interest" description="Disordered" evidence="1">
    <location>
        <begin position="127"/>
        <end position="199"/>
    </location>
</feature>
<evidence type="ECO:0000256" key="1">
    <source>
        <dbReference type="SAM" id="MobiDB-lite"/>
    </source>
</evidence>
<organism evidence="2 3">
    <name type="scientific">Paraconiothyrium brasiliense</name>
    <dbReference type="NCBI Taxonomy" id="300254"/>
    <lineage>
        <taxon>Eukaryota</taxon>
        <taxon>Fungi</taxon>
        <taxon>Dikarya</taxon>
        <taxon>Ascomycota</taxon>
        <taxon>Pezizomycotina</taxon>
        <taxon>Dothideomycetes</taxon>
        <taxon>Pleosporomycetidae</taxon>
        <taxon>Pleosporales</taxon>
        <taxon>Massarineae</taxon>
        <taxon>Didymosphaeriaceae</taxon>
        <taxon>Paraconiothyrium</taxon>
    </lineage>
</organism>
<sequence>MKAARVFFHTTPGTDSTTEPKSSHRFLSGVLFVERSAKSVTAPDKNLNEELNWAVNYELGILEPFVEDIEQINGGKRSQKNKHHPYRNGFEMKEALKLIFTADNITDTSWNLWVDLQKDIQRITGIEEMHGSVSSPTSTSQGTRKAQLSEISANARPNTPPVKVEEIDLSIPPQSALEPTIKGPASLLPTPPSSLPVASNTGNRASFCGYDQASLALPATKGTDKEASSRSERATPASTDRRILSYKTLPDFYSLLDQIERTSYVGALFLEAYAERLRDDMCKNCWFERYVGDSV</sequence>
<reference evidence="2 3" key="1">
    <citation type="submission" date="2024-02" db="EMBL/GenBank/DDBJ databases">
        <title>De novo assembly and annotation of 12 fungi associated with fruit tree decline syndrome in Ontario, Canada.</title>
        <authorList>
            <person name="Sulman M."/>
            <person name="Ellouze W."/>
            <person name="Ilyukhin E."/>
        </authorList>
    </citation>
    <scope>NUCLEOTIDE SEQUENCE [LARGE SCALE GENOMIC DNA]</scope>
    <source>
        <strain evidence="2 3">M42-189</strain>
    </source>
</reference>